<name>A0A199XS08_9FLAO</name>
<dbReference type="AlphaFoldDB" id="A0A199XS08"/>
<keyword evidence="2" id="KW-1185">Reference proteome</keyword>
<organism evidence="1 2">
    <name type="scientific">Flavobacterium succinicans</name>
    <dbReference type="NCBI Taxonomy" id="29536"/>
    <lineage>
        <taxon>Bacteria</taxon>
        <taxon>Pseudomonadati</taxon>
        <taxon>Bacteroidota</taxon>
        <taxon>Flavobacteriia</taxon>
        <taxon>Flavobacteriales</taxon>
        <taxon>Flavobacteriaceae</taxon>
        <taxon>Flavobacterium</taxon>
    </lineage>
</organism>
<comment type="caution">
    <text evidence="1">The sequence shown here is derived from an EMBL/GenBank/DDBJ whole genome shotgun (WGS) entry which is preliminary data.</text>
</comment>
<evidence type="ECO:0000313" key="1">
    <source>
        <dbReference type="EMBL" id="OAZ04543.1"/>
    </source>
</evidence>
<reference evidence="1 2" key="1">
    <citation type="submission" date="2016-06" db="EMBL/GenBank/DDBJ databases">
        <title>Draft genome sequence of Flavobacterium succinicans strain DD5b.</title>
        <authorList>
            <person name="Poehlein A."/>
            <person name="Daniel R."/>
            <person name="Simeonova D.D."/>
        </authorList>
    </citation>
    <scope>NUCLEOTIDE SEQUENCE [LARGE SCALE GENOMIC DNA]</scope>
    <source>
        <strain evidence="1 2">DD5b</strain>
    </source>
</reference>
<dbReference type="Proteomes" id="UP000093807">
    <property type="component" value="Unassembled WGS sequence"/>
</dbReference>
<gene>
    <name evidence="1" type="ORF">FLB_10600</name>
</gene>
<dbReference type="PATRIC" id="fig|29536.5.peg.1108"/>
<proteinExistence type="predicted"/>
<evidence type="ECO:0008006" key="3">
    <source>
        <dbReference type="Google" id="ProtNLM"/>
    </source>
</evidence>
<accession>A0A199XS08</accession>
<dbReference type="EMBL" id="JMTM01000021">
    <property type="protein sequence ID" value="OAZ04543.1"/>
    <property type="molecule type" value="Genomic_DNA"/>
</dbReference>
<protein>
    <recommendedName>
        <fullName evidence="3">Fibrobacter succinogenes major paralogous domain-containing protein</fullName>
    </recommendedName>
</protein>
<evidence type="ECO:0000313" key="2">
    <source>
        <dbReference type="Proteomes" id="UP000093807"/>
    </source>
</evidence>
<sequence>MSYSQHNSYSMKNVLYLFLIMTFICHAQIGIGTNTPHPSAVLDLSSSDKGLLLPRIPKASDVNITSNPNGLLIYDIDLKCVRFYENGVWSSCLTDAPKVTANCTASTLSGVYYNGEAMTASNKFLITITNTSSSTITATFQPSDLVLSGVAGVTVAAVSVASATINSLASQMIGYTLSGTPTTTGTLTATWKKLTLSCIKTTTVTTNPNPVVINCTSPVHNGILQENSLASGAASFIPYTNGNGAAYSGQVVTSTGVTGLTATLAAGNFAPGSGALSYTITGTPSGNGRASFAINSAGQSCTLNRTVAPLIIPATISLALDRSFFILSVFDQDYLPYSTPITVATTTAQAADGINETKTLNIQGTITTAGVSVRIPVTATASGTLPAYTNTITIPANMTQDGVSRDINFSWASQAYTTATKFITATIAAVGGTVNAKQVDINAGLGNDGLGVVLGQFRYPYDNTMNTTTYTVRVLPGIPDKMFGQVDNNGNRFSHLMLYFPLYGEDGRLWLSNRLGAHYTNIQNAAFEPTKQASSATDHLAYGSLFQWGRKPDGHELITYTNSTTATAVNGATISRNNDPTNALFIYNTVSPFDWRINQDPNLWTTKASVNNPCPVGFRVPIQAELNVLVAAAGIMNSATAFSSLLKLSQAGVREYLDGSITRAGAGSYYWSSSTNGVKASYRDIGVGGTAPVDGARSYGFSVVCIKD</sequence>